<feature type="transmembrane region" description="Helical" evidence="1">
    <location>
        <begin position="48"/>
        <end position="66"/>
    </location>
</feature>
<dbReference type="RefSeq" id="WP_077591393.1">
    <property type="nucleotide sequence ID" value="NZ_CP019642.1"/>
</dbReference>
<keyword evidence="1" id="KW-0812">Transmembrane</keyword>
<reference evidence="2 3" key="1">
    <citation type="submission" date="2017-02" db="EMBL/GenBank/DDBJ databases">
        <title>The complete genomic sequence of a novel cold adapted crude oil-degrading bacterium Planococcus qaidamina Y42.</title>
        <authorList>
            <person name="Yang R."/>
        </authorList>
    </citation>
    <scope>NUCLEOTIDE SEQUENCE [LARGE SCALE GENOMIC DNA]</scope>
    <source>
        <strain evidence="2 3">Y42</strain>
        <plasmid evidence="2 3">unnamed2</plasmid>
    </source>
</reference>
<evidence type="ECO:0000313" key="3">
    <source>
        <dbReference type="Proteomes" id="UP000188184"/>
    </source>
</evidence>
<keyword evidence="1" id="KW-1133">Transmembrane helix</keyword>
<evidence type="ECO:0000256" key="1">
    <source>
        <dbReference type="SAM" id="Phobius"/>
    </source>
</evidence>
<proteinExistence type="predicted"/>
<dbReference type="AlphaFoldDB" id="A0A1Q2L524"/>
<sequence length="72" mass="7834">MPEIDLMGDMSLWAVIGPVAITAGMLIAVAIVALFLLNKIRNKFVREIAGIITAFCLVVGFLYFFAEVAASW</sequence>
<keyword evidence="2" id="KW-0614">Plasmid</keyword>
<feature type="transmembrane region" description="Helical" evidence="1">
    <location>
        <begin position="12"/>
        <end position="36"/>
    </location>
</feature>
<geneLocation type="plasmid" evidence="2 3">
    <name>unnamed2</name>
</geneLocation>
<evidence type="ECO:0000313" key="2">
    <source>
        <dbReference type="EMBL" id="AQQ55555.1"/>
    </source>
</evidence>
<keyword evidence="1" id="KW-0472">Membrane</keyword>
<gene>
    <name evidence="2" type="ORF">B0X71_20485</name>
</gene>
<keyword evidence="3" id="KW-1185">Reference proteome</keyword>
<dbReference type="Proteomes" id="UP000188184">
    <property type="component" value="Plasmid unnamed2"/>
</dbReference>
<organism evidence="2 3">
    <name type="scientific">Planococcus lenghuensis</name>
    <dbReference type="NCBI Taxonomy" id="2213202"/>
    <lineage>
        <taxon>Bacteria</taxon>
        <taxon>Bacillati</taxon>
        <taxon>Bacillota</taxon>
        <taxon>Bacilli</taxon>
        <taxon>Bacillales</taxon>
        <taxon>Caryophanaceae</taxon>
        <taxon>Planococcus</taxon>
    </lineage>
</organism>
<name>A0A1Q2L524_9BACL</name>
<dbReference type="EMBL" id="CP019642">
    <property type="protein sequence ID" value="AQQ55555.1"/>
    <property type="molecule type" value="Genomic_DNA"/>
</dbReference>
<accession>A0A1Q2L524</accession>
<protein>
    <submittedName>
        <fullName evidence="2">Uncharacterized protein</fullName>
    </submittedName>
</protein>
<dbReference type="KEGG" id="pmar:B0X71_20485"/>